<reference evidence="3 4" key="1">
    <citation type="submission" date="2017-05" db="EMBL/GenBank/DDBJ databases">
        <title>Genomic insights into alkan degradation activity of Oleiphilus messinensis.</title>
        <authorList>
            <person name="Kozyavkin S.A."/>
            <person name="Slesarev A.I."/>
            <person name="Golyshin P.N."/>
            <person name="Korzhenkov A."/>
            <person name="Golyshina O.N."/>
            <person name="Toshchakov S.V."/>
        </authorList>
    </citation>
    <scope>NUCLEOTIDE SEQUENCE [LARGE SCALE GENOMIC DNA]</scope>
    <source>
        <strain evidence="3 4">ME102</strain>
    </source>
</reference>
<gene>
    <name evidence="3" type="ORF">OLMES_5136</name>
</gene>
<dbReference type="InterPro" id="IPR027051">
    <property type="entry name" value="XdhC_Rossmann_dom"/>
</dbReference>
<organism evidence="3 4">
    <name type="scientific">Oleiphilus messinensis</name>
    <dbReference type="NCBI Taxonomy" id="141451"/>
    <lineage>
        <taxon>Bacteria</taxon>
        <taxon>Pseudomonadati</taxon>
        <taxon>Pseudomonadota</taxon>
        <taxon>Gammaproteobacteria</taxon>
        <taxon>Oceanospirillales</taxon>
        <taxon>Oleiphilaceae</taxon>
        <taxon>Oleiphilus</taxon>
    </lineage>
</organism>
<evidence type="ECO:0000259" key="2">
    <source>
        <dbReference type="Pfam" id="PF13478"/>
    </source>
</evidence>
<keyword evidence="4" id="KW-1185">Reference proteome</keyword>
<dbReference type="AlphaFoldDB" id="A0A1Y0IFV9"/>
<dbReference type="Proteomes" id="UP000196027">
    <property type="component" value="Chromosome"/>
</dbReference>
<proteinExistence type="predicted"/>
<dbReference type="PANTHER" id="PTHR30388">
    <property type="entry name" value="ALDEHYDE OXIDOREDUCTASE MOLYBDENUM COFACTOR ASSEMBLY PROTEIN"/>
    <property type="match status" value="1"/>
</dbReference>
<evidence type="ECO:0000313" key="4">
    <source>
        <dbReference type="Proteomes" id="UP000196027"/>
    </source>
</evidence>
<dbReference type="EMBL" id="CP021425">
    <property type="protein sequence ID" value="ARU59120.1"/>
    <property type="molecule type" value="Genomic_DNA"/>
</dbReference>
<dbReference type="Pfam" id="PF13478">
    <property type="entry name" value="XdhC_C"/>
    <property type="match status" value="1"/>
</dbReference>
<sequence>MLPFTDAFVDDIRSTAWVWNQAGLGIALITLVNVEGSSPRPVGSQMVVNERGEYAGLISSGCVESALVHEAVSLLRSEAPEQRLIRYGRDSDYFDIQLPCGSGIDVLILTRPESNWFTPLCSAYQKRLPVEWSWNVSEARLNHLHQVPLDNANPGPGHSAPSSRQWSRLEVEQKLANFSKSYRPRQRVVVVGQGAIFDYFLNLARAFDWHLVAYSSQFTVPCENANCVFLPLNSPAQFAPDDLDPWTAVILLSHDHDWEVPILKQVLSRNVGLISALGSRKTHETRRNLLRIEGISDTDIARINGPAGLNIGGQTPPEIALSIVAEVVSSANMRYYSGI</sequence>
<dbReference type="InterPro" id="IPR003777">
    <property type="entry name" value="XdhC_CoxI"/>
</dbReference>
<dbReference type="KEGG" id="ome:OLMES_5136"/>
<protein>
    <submittedName>
        <fullName evidence="3">CO dehydrogenase maturation factor</fullName>
    </submittedName>
</protein>
<dbReference type="Gene3D" id="3.40.50.720">
    <property type="entry name" value="NAD(P)-binding Rossmann-like Domain"/>
    <property type="match status" value="1"/>
</dbReference>
<feature type="domain" description="XdhC- CoxI" evidence="1">
    <location>
        <begin position="19"/>
        <end position="88"/>
    </location>
</feature>
<evidence type="ECO:0000313" key="3">
    <source>
        <dbReference type="EMBL" id="ARU59120.1"/>
    </source>
</evidence>
<dbReference type="Pfam" id="PF02625">
    <property type="entry name" value="XdhC_CoxI"/>
    <property type="match status" value="1"/>
</dbReference>
<feature type="domain" description="XdhC Rossmann" evidence="2">
    <location>
        <begin position="188"/>
        <end position="327"/>
    </location>
</feature>
<name>A0A1Y0IFV9_9GAMM</name>
<dbReference type="PANTHER" id="PTHR30388:SF4">
    <property type="entry name" value="MOLYBDENUM COFACTOR INSERTION CHAPERONE PAOD"/>
    <property type="match status" value="1"/>
</dbReference>
<dbReference type="InterPro" id="IPR052698">
    <property type="entry name" value="MoCofactor_Util/Proc"/>
</dbReference>
<accession>A0A1Y0IFV9</accession>
<evidence type="ECO:0000259" key="1">
    <source>
        <dbReference type="Pfam" id="PF02625"/>
    </source>
</evidence>